<evidence type="ECO:0000313" key="2">
    <source>
        <dbReference type="EMBL" id="KKP47488.1"/>
    </source>
</evidence>
<proteinExistence type="predicted"/>
<organism evidence="2 3">
    <name type="scientific">Candidatus Woesebacteria bacterium GW2011_GWA2_33_28</name>
    <dbReference type="NCBI Taxonomy" id="1618561"/>
    <lineage>
        <taxon>Bacteria</taxon>
        <taxon>Candidatus Woeseibacteriota</taxon>
    </lineage>
</organism>
<feature type="transmembrane region" description="Helical" evidence="1">
    <location>
        <begin position="43"/>
        <end position="59"/>
    </location>
</feature>
<keyword evidence="1" id="KW-0812">Transmembrane</keyword>
<keyword evidence="1" id="KW-1133">Transmembrane helix</keyword>
<dbReference type="AlphaFoldDB" id="A0A0F9ZT50"/>
<name>A0A0F9ZT50_9BACT</name>
<accession>A0A0F9ZT50</accession>
<dbReference type="Proteomes" id="UP000033995">
    <property type="component" value="Unassembled WGS sequence"/>
</dbReference>
<keyword evidence="1" id="KW-0472">Membrane</keyword>
<evidence type="ECO:0000256" key="1">
    <source>
        <dbReference type="SAM" id="Phobius"/>
    </source>
</evidence>
<gene>
    <name evidence="2" type="ORF">UR38_C0004G0031</name>
</gene>
<comment type="caution">
    <text evidence="2">The sequence shown here is derived from an EMBL/GenBank/DDBJ whole genome shotgun (WGS) entry which is preliminary data.</text>
</comment>
<feature type="transmembrane region" description="Helical" evidence="1">
    <location>
        <begin position="21"/>
        <end position="37"/>
    </location>
</feature>
<sequence>MTFTADQIKRLSNILDNAGQVILASAIIPLLLGNIDFSLKQMLPWITTMILFWWICLRLERISS</sequence>
<reference evidence="2 3" key="1">
    <citation type="journal article" date="2015" name="Nature">
        <title>rRNA introns, odd ribosomes, and small enigmatic genomes across a large radiation of phyla.</title>
        <authorList>
            <person name="Brown C.T."/>
            <person name="Hug L.A."/>
            <person name="Thomas B.C."/>
            <person name="Sharon I."/>
            <person name="Castelle C.J."/>
            <person name="Singh A."/>
            <person name="Wilkins M.J."/>
            <person name="Williams K.H."/>
            <person name="Banfield J.F."/>
        </authorList>
    </citation>
    <scope>NUCLEOTIDE SEQUENCE [LARGE SCALE GENOMIC DNA]</scope>
</reference>
<dbReference type="EMBL" id="LBOZ01000004">
    <property type="protein sequence ID" value="KKP47488.1"/>
    <property type="molecule type" value="Genomic_DNA"/>
</dbReference>
<evidence type="ECO:0000313" key="3">
    <source>
        <dbReference type="Proteomes" id="UP000033995"/>
    </source>
</evidence>
<protein>
    <submittedName>
        <fullName evidence="2">Uncharacterized protein</fullName>
    </submittedName>
</protein>